<feature type="compositionally biased region" description="Basic residues" evidence="5">
    <location>
        <begin position="145"/>
        <end position="162"/>
    </location>
</feature>
<evidence type="ECO:0000259" key="6">
    <source>
        <dbReference type="Pfam" id="PF00472"/>
    </source>
</evidence>
<comment type="subcellular location">
    <subcellularLocation>
        <location evidence="1">Mitochondrion</location>
    </subcellularLocation>
</comment>
<dbReference type="PANTHER" id="PTHR46203">
    <property type="entry name" value="PROBABLE PEPTIDE CHAIN RELEASE FACTOR C12ORF65"/>
    <property type="match status" value="1"/>
</dbReference>
<dbReference type="PANTHER" id="PTHR46203:SF1">
    <property type="entry name" value="MITOCHONDRIAL TRANSLATION RELEASE FACTOR IN RESCUE"/>
    <property type="match status" value="1"/>
</dbReference>
<accession>A0A8H8S7I0</accession>
<keyword evidence="3" id="KW-0809">Transit peptide</keyword>
<dbReference type="InterPro" id="IPR000352">
    <property type="entry name" value="Pep_chain_release_fac_I"/>
</dbReference>
<keyword evidence="9" id="KW-1185">Reference proteome</keyword>
<dbReference type="GO" id="GO:0005739">
    <property type="term" value="C:mitochondrion"/>
    <property type="evidence" value="ECO:0007669"/>
    <property type="project" value="UniProtKB-SubCell"/>
</dbReference>
<dbReference type="FunFam" id="3.30.160.20:FF:000065">
    <property type="entry name" value="Peptidyl-tRNA hydrolase domain protein"/>
    <property type="match status" value="1"/>
</dbReference>
<evidence type="ECO:0000313" key="8">
    <source>
        <dbReference type="EMBL" id="TVY49873.1"/>
    </source>
</evidence>
<feature type="domain" description="Prokaryotic-type class I peptide chain release factors" evidence="6">
    <location>
        <begin position="69"/>
        <end position="162"/>
    </location>
</feature>
<comment type="similarity">
    <text evidence="2">Belongs to the prokaryotic/mitochondrial release factor family.</text>
</comment>
<dbReference type="SUPFAM" id="SSF75620">
    <property type="entry name" value="Release factor"/>
    <property type="match status" value="1"/>
</dbReference>
<dbReference type="Pfam" id="PF12697">
    <property type="entry name" value="Abhydrolase_6"/>
    <property type="match status" value="1"/>
</dbReference>
<dbReference type="InterPro" id="IPR000073">
    <property type="entry name" value="AB_hydrolase_1"/>
</dbReference>
<feature type="compositionally biased region" description="Basic and acidic residues" evidence="5">
    <location>
        <begin position="135"/>
        <end position="144"/>
    </location>
</feature>
<name>A0A8H8S7I0_9HELO</name>
<dbReference type="Gene3D" id="3.40.50.1820">
    <property type="entry name" value="alpha/beta hydrolase"/>
    <property type="match status" value="1"/>
</dbReference>
<evidence type="ECO:0000256" key="3">
    <source>
        <dbReference type="ARBA" id="ARBA00022946"/>
    </source>
</evidence>
<evidence type="ECO:0000259" key="7">
    <source>
        <dbReference type="Pfam" id="PF12697"/>
    </source>
</evidence>
<evidence type="ECO:0000256" key="2">
    <source>
        <dbReference type="ARBA" id="ARBA00010835"/>
    </source>
</evidence>
<feature type="region of interest" description="Disordered" evidence="5">
    <location>
        <begin position="135"/>
        <end position="192"/>
    </location>
</feature>
<dbReference type="InterPro" id="IPR029058">
    <property type="entry name" value="AB_hydrolase_fold"/>
</dbReference>
<protein>
    <submittedName>
        <fullName evidence="8">Putative peptide chain release factor-like protein, mitochondrial</fullName>
    </submittedName>
</protein>
<dbReference type="InterPro" id="IPR052405">
    <property type="entry name" value="Mito_Transl_Release_Factor"/>
</dbReference>
<organism evidence="8 9">
    <name type="scientific">Lachnellula occidentalis</name>
    <dbReference type="NCBI Taxonomy" id="215460"/>
    <lineage>
        <taxon>Eukaryota</taxon>
        <taxon>Fungi</taxon>
        <taxon>Dikarya</taxon>
        <taxon>Ascomycota</taxon>
        <taxon>Pezizomycotina</taxon>
        <taxon>Leotiomycetes</taxon>
        <taxon>Helotiales</taxon>
        <taxon>Lachnaceae</taxon>
        <taxon>Lachnellula</taxon>
    </lineage>
</organism>
<evidence type="ECO:0000313" key="9">
    <source>
        <dbReference type="Proteomes" id="UP000443090"/>
    </source>
</evidence>
<keyword evidence="4" id="KW-0496">Mitochondrion</keyword>
<comment type="caution">
    <text evidence="8">The sequence shown here is derived from an EMBL/GenBank/DDBJ whole genome shotgun (WGS) entry which is preliminary data.</text>
</comment>
<reference evidence="8 9" key="1">
    <citation type="submission" date="2018-05" db="EMBL/GenBank/DDBJ databases">
        <title>Genome sequencing and assembly of the regulated plant pathogen Lachnellula willkommii and related sister species for the development of diagnostic species identification markers.</title>
        <authorList>
            <person name="Giroux E."/>
            <person name="Bilodeau G."/>
        </authorList>
    </citation>
    <scope>NUCLEOTIDE SEQUENCE [LARGE SCALE GENOMIC DNA]</scope>
    <source>
        <strain evidence="8 9">CBS 160.35</strain>
    </source>
</reference>
<dbReference type="OrthoDB" id="190201at2759"/>
<dbReference type="Proteomes" id="UP000443090">
    <property type="component" value="Unassembled WGS sequence"/>
</dbReference>
<feature type="domain" description="AB hydrolase-1" evidence="7">
    <location>
        <begin position="234"/>
        <end position="462"/>
    </location>
</feature>
<dbReference type="AlphaFoldDB" id="A0A8H8S7I0"/>
<sequence length="474" mass="51958">MRAGGCQAKIVKGSIAFAKCTMLQEGFQILRRSLVLDHALTSYITKYSITTTSAKWMKKMPDRPKPPPEEEFTEVFLHGSGPGGQKINKTSSAVQLKHLPTGLVLKVQEHRSRTQNRKLARQMLADRLDVMARGSESRVAVKGEVKRKKKSSATKKSKRKYRRLEEGKAGELEEAEDDDLVEEDSPEAAKGSDVLVELPDDFSFKMSDSKLYTLSPSTSLEVTTSNHPTTTPSLIFLHFWGGSCRTYSQVISHLPTHHSISISFRGWGHSTGPQDPSAYSIHTLASDIESLIPALKIADFILVGHSMGGKVAQLLAGRNIFGSRLKGLVLLAPAPPTPFQLPEQMREQQRTAFCTAESAEFVTRNVLTARHLADETLKMLVEDMVRGGRYAREAWPGYGMGEDVSGDARRIVVPVLVVGGEKDQVETVERLESEVVGMVKGVLVVVEGAGHLLPVEASEAVAGFIEGFVRKLVA</sequence>
<dbReference type="EMBL" id="QGMI01000004">
    <property type="protein sequence ID" value="TVY49873.1"/>
    <property type="molecule type" value="Genomic_DNA"/>
</dbReference>
<dbReference type="GO" id="GO:0003747">
    <property type="term" value="F:translation release factor activity"/>
    <property type="evidence" value="ECO:0007669"/>
    <property type="project" value="InterPro"/>
</dbReference>
<dbReference type="SUPFAM" id="SSF53474">
    <property type="entry name" value="alpha/beta-Hydrolases"/>
    <property type="match status" value="1"/>
</dbReference>
<dbReference type="Pfam" id="PF00472">
    <property type="entry name" value="RF-1"/>
    <property type="match status" value="1"/>
</dbReference>
<feature type="compositionally biased region" description="Acidic residues" evidence="5">
    <location>
        <begin position="172"/>
        <end position="186"/>
    </location>
</feature>
<dbReference type="Gene3D" id="3.30.160.20">
    <property type="match status" value="1"/>
</dbReference>
<dbReference type="GO" id="GO:0032543">
    <property type="term" value="P:mitochondrial translation"/>
    <property type="evidence" value="ECO:0007669"/>
    <property type="project" value="UniProtKB-ARBA"/>
</dbReference>
<gene>
    <name evidence="8" type="primary">YLR281C</name>
    <name evidence="8" type="ORF">LOCC1_G000187</name>
</gene>
<evidence type="ECO:0000256" key="5">
    <source>
        <dbReference type="SAM" id="MobiDB-lite"/>
    </source>
</evidence>
<dbReference type="InterPro" id="IPR045853">
    <property type="entry name" value="Pep_chain_release_fac_I_sf"/>
</dbReference>
<proteinExistence type="inferred from homology"/>
<evidence type="ECO:0000256" key="1">
    <source>
        <dbReference type="ARBA" id="ARBA00004173"/>
    </source>
</evidence>
<evidence type="ECO:0000256" key="4">
    <source>
        <dbReference type="ARBA" id="ARBA00023128"/>
    </source>
</evidence>